<feature type="transmembrane region" description="Helical" evidence="1">
    <location>
        <begin position="98"/>
        <end position="118"/>
    </location>
</feature>
<reference evidence="2 3" key="1">
    <citation type="submission" date="2024-01" db="EMBL/GenBank/DDBJ databases">
        <title>Mesobacterium rodlantinim sp. nov., isolated from shallow sea hydrothermal systems off Kueishantao Island.</title>
        <authorList>
            <person name="Su Z."/>
            <person name="Tang K."/>
        </authorList>
    </citation>
    <scope>NUCLEOTIDE SEQUENCE [LARGE SCALE GENOMIC DNA]</scope>
    <source>
        <strain evidence="2 3">TK19101</strain>
    </source>
</reference>
<organism evidence="2 3">
    <name type="scientific">Mesobacterium hydrothermale</name>
    <dbReference type="NCBI Taxonomy" id="3111907"/>
    <lineage>
        <taxon>Bacteria</taxon>
        <taxon>Pseudomonadati</taxon>
        <taxon>Pseudomonadota</taxon>
        <taxon>Alphaproteobacteria</taxon>
        <taxon>Rhodobacterales</taxon>
        <taxon>Roseobacteraceae</taxon>
        <taxon>Mesobacterium</taxon>
    </lineage>
</organism>
<gene>
    <name evidence="2" type="ORF">VK792_01745</name>
</gene>
<accession>A0ABU6HC14</accession>
<feature type="transmembrane region" description="Helical" evidence="1">
    <location>
        <begin position="64"/>
        <end position="86"/>
    </location>
</feature>
<evidence type="ECO:0000313" key="2">
    <source>
        <dbReference type="EMBL" id="MEC3859995.1"/>
    </source>
</evidence>
<keyword evidence="3" id="KW-1185">Reference proteome</keyword>
<dbReference type="RefSeq" id="WP_326295612.1">
    <property type="nucleotide sequence ID" value="NZ_JAYLLH010000002.1"/>
</dbReference>
<comment type="caution">
    <text evidence="2">The sequence shown here is derived from an EMBL/GenBank/DDBJ whole genome shotgun (WGS) entry which is preliminary data.</text>
</comment>
<keyword evidence="1" id="KW-0472">Membrane</keyword>
<feature type="transmembrane region" description="Helical" evidence="1">
    <location>
        <begin position="21"/>
        <end position="44"/>
    </location>
</feature>
<sequence>MSAQTLPVADNPTSSRKLMRLAGAFYLVIILAGVGGELALRAPLLSAAAPAPAIAANLAQFRASLGADIIMILADIGLALAFFTLLRPVSETAARAALVFRLMQAAMITVGVIFLAAVPALITAGEPALALQLAGQHAIAYDTGLIFFGVNSMIMAWLLCHGTQAPTLLNAGIGLSGIVYVAGGLTRLLAPELVHVLQPAYLLPLVAESWLCLWLLFTRKA</sequence>
<evidence type="ECO:0000313" key="3">
    <source>
        <dbReference type="Proteomes" id="UP001348149"/>
    </source>
</evidence>
<feature type="transmembrane region" description="Helical" evidence="1">
    <location>
        <begin position="167"/>
        <end position="190"/>
    </location>
</feature>
<dbReference type="Proteomes" id="UP001348149">
    <property type="component" value="Unassembled WGS sequence"/>
</dbReference>
<dbReference type="InterPro" id="IPR025495">
    <property type="entry name" value="DUF4386"/>
</dbReference>
<evidence type="ECO:0000256" key="1">
    <source>
        <dbReference type="SAM" id="Phobius"/>
    </source>
</evidence>
<name>A0ABU6HC14_9RHOB</name>
<dbReference type="Pfam" id="PF14329">
    <property type="entry name" value="DUF4386"/>
    <property type="match status" value="1"/>
</dbReference>
<keyword evidence="1" id="KW-1133">Transmembrane helix</keyword>
<proteinExistence type="predicted"/>
<feature type="transmembrane region" description="Helical" evidence="1">
    <location>
        <begin position="138"/>
        <end position="160"/>
    </location>
</feature>
<dbReference type="EMBL" id="JAYLLH010000002">
    <property type="protein sequence ID" value="MEC3859995.1"/>
    <property type="molecule type" value="Genomic_DNA"/>
</dbReference>
<keyword evidence="1" id="KW-0812">Transmembrane</keyword>
<feature type="transmembrane region" description="Helical" evidence="1">
    <location>
        <begin position="196"/>
        <end position="217"/>
    </location>
</feature>
<protein>
    <submittedName>
        <fullName evidence="2">DUF4386 domain-containing protein</fullName>
    </submittedName>
</protein>